<comment type="caution">
    <text evidence="2">The sequence shown here is derived from an EMBL/GenBank/DDBJ whole genome shotgun (WGS) entry which is preliminary data.</text>
</comment>
<evidence type="ECO:0000256" key="1">
    <source>
        <dbReference type="SAM" id="MobiDB-lite"/>
    </source>
</evidence>
<sequence length="82" mass="8876">MRICAAHDSVRSLLPQVLSVANLDNGLGARGASGVADRYFTPDSRRSRRISRLTPTYQARAPSLDTVASQPTRDDKRGAYSG</sequence>
<organism evidence="2">
    <name type="scientific">mine drainage metagenome</name>
    <dbReference type="NCBI Taxonomy" id="410659"/>
    <lineage>
        <taxon>unclassified sequences</taxon>
        <taxon>metagenomes</taxon>
        <taxon>ecological metagenomes</taxon>
    </lineage>
</organism>
<dbReference type="AlphaFoldDB" id="E6PFY7"/>
<evidence type="ECO:0000313" key="2">
    <source>
        <dbReference type="EMBL" id="CBH75374.1"/>
    </source>
</evidence>
<reference evidence="2" key="1">
    <citation type="submission" date="2009-10" db="EMBL/GenBank/DDBJ databases">
        <title>Diversity of trophic interactions inside an arsenic-rich microbial ecosystem.</title>
        <authorList>
            <person name="Bertin P.N."/>
            <person name="Heinrich-Salmeron A."/>
            <person name="Pelletier E."/>
            <person name="Goulhen-Chollet F."/>
            <person name="Arsene-Ploetze F."/>
            <person name="Gallien S."/>
            <person name="Calteau A."/>
            <person name="Vallenet D."/>
            <person name="Casiot C."/>
            <person name="Chane-Woon-Ming B."/>
            <person name="Giloteaux L."/>
            <person name="Barakat M."/>
            <person name="Bonnefoy V."/>
            <person name="Bruneel O."/>
            <person name="Chandler M."/>
            <person name="Cleiss J."/>
            <person name="Duran R."/>
            <person name="Elbaz-Poulichet F."/>
            <person name="Fonknechten N."/>
            <person name="Lauga B."/>
            <person name="Mornico D."/>
            <person name="Ortet P."/>
            <person name="Schaeffer C."/>
            <person name="Siguier P."/>
            <person name="Alexander Thil Smith A."/>
            <person name="Van Dorsselaer A."/>
            <person name="Weissenbach J."/>
            <person name="Medigue C."/>
            <person name="Le Paslier D."/>
        </authorList>
    </citation>
    <scope>NUCLEOTIDE SEQUENCE</scope>
</reference>
<proteinExistence type="predicted"/>
<gene>
    <name evidence="2" type="ORF">CARN1_1391</name>
</gene>
<name>E6PFY7_9ZZZZ</name>
<accession>E6PFY7</accession>
<feature type="compositionally biased region" description="Basic and acidic residues" evidence="1">
    <location>
        <begin position="72"/>
        <end position="82"/>
    </location>
</feature>
<protein>
    <submittedName>
        <fullName evidence="2">Uncharacterized protein</fullName>
    </submittedName>
</protein>
<dbReference type="EMBL" id="CABL01000008">
    <property type="protein sequence ID" value="CBH75374.1"/>
    <property type="molecule type" value="Genomic_DNA"/>
</dbReference>
<feature type="region of interest" description="Disordered" evidence="1">
    <location>
        <begin position="46"/>
        <end position="82"/>
    </location>
</feature>